<dbReference type="InterPro" id="IPR014716">
    <property type="entry name" value="Fibrinogen_a/b/g_C_1"/>
</dbReference>
<dbReference type="SUPFAM" id="SSF56496">
    <property type="entry name" value="Fibrinogen C-terminal domain-like"/>
    <property type="match status" value="1"/>
</dbReference>
<proteinExistence type="predicted"/>
<dbReference type="EMBL" id="KE525293">
    <property type="protein sequence ID" value="KFB44821.1"/>
    <property type="molecule type" value="Genomic_DNA"/>
</dbReference>
<dbReference type="EnsemblMetazoa" id="ASIC012731-RA">
    <property type="protein sequence ID" value="ASIC012731-PA"/>
    <property type="gene ID" value="ASIC012731"/>
</dbReference>
<keyword evidence="4" id="KW-1185">Reference proteome</keyword>
<keyword evidence="1" id="KW-0732">Signal</keyword>
<dbReference type="AlphaFoldDB" id="A0A084W3M7"/>
<feature type="chain" id="PRO_5010759956" evidence="1">
    <location>
        <begin position="27"/>
        <end position="207"/>
    </location>
</feature>
<sequence>MTSYVRFVIHCYRFALFWTFLTSAAGSSGANSTENSIAGYGFEVMMAKLDYLQYKLHEIELGQKERDAKYAEKFAYLEGSIEHLQARQDKDVGYNLYSQQIHSRFYTQEEKLTQHTVSANYETVDSTIDPVIQKLNQSFDSHTEPLVTRYGLRSSIKSCKEVYVSAVYWIQVSENSSPFEAYCEQNSHGGGWLKLDGISEWIRVTLS</sequence>
<feature type="signal peptide" evidence="1">
    <location>
        <begin position="1"/>
        <end position="26"/>
    </location>
</feature>
<accession>A0A084W3M7</accession>
<protein>
    <submittedName>
        <fullName evidence="2 3">FBN9 protein</fullName>
    </submittedName>
</protein>
<evidence type="ECO:0000313" key="2">
    <source>
        <dbReference type="EMBL" id="KFB44821.1"/>
    </source>
</evidence>
<dbReference type="VEuPathDB" id="VectorBase:ASIS016258"/>
<reference evidence="3" key="2">
    <citation type="submission" date="2020-05" db="UniProtKB">
        <authorList>
            <consortium name="EnsemblMetazoa"/>
        </authorList>
    </citation>
    <scope>IDENTIFICATION</scope>
</reference>
<organism evidence="2">
    <name type="scientific">Anopheles sinensis</name>
    <name type="common">Mosquito</name>
    <dbReference type="NCBI Taxonomy" id="74873"/>
    <lineage>
        <taxon>Eukaryota</taxon>
        <taxon>Metazoa</taxon>
        <taxon>Ecdysozoa</taxon>
        <taxon>Arthropoda</taxon>
        <taxon>Hexapoda</taxon>
        <taxon>Insecta</taxon>
        <taxon>Pterygota</taxon>
        <taxon>Neoptera</taxon>
        <taxon>Endopterygota</taxon>
        <taxon>Diptera</taxon>
        <taxon>Nematocera</taxon>
        <taxon>Culicoidea</taxon>
        <taxon>Culicidae</taxon>
        <taxon>Anophelinae</taxon>
        <taxon>Anopheles</taxon>
    </lineage>
</organism>
<evidence type="ECO:0000256" key="1">
    <source>
        <dbReference type="SAM" id="SignalP"/>
    </source>
</evidence>
<dbReference type="InterPro" id="IPR036056">
    <property type="entry name" value="Fibrinogen-like_C"/>
</dbReference>
<name>A0A084W3M7_ANOSI</name>
<gene>
    <name evidence="2" type="ORF">ZHAS_00012731</name>
</gene>
<dbReference type="Gene3D" id="3.90.215.10">
    <property type="entry name" value="Gamma Fibrinogen, chain A, domain 1"/>
    <property type="match status" value="1"/>
</dbReference>
<evidence type="ECO:0000313" key="3">
    <source>
        <dbReference type="EnsemblMetazoa" id="ASIC012731-PA"/>
    </source>
</evidence>
<dbReference type="NCBIfam" id="NF040941">
    <property type="entry name" value="GGGWT_bact"/>
    <property type="match status" value="1"/>
</dbReference>
<dbReference type="EMBL" id="ATLV01020059">
    <property type="status" value="NOT_ANNOTATED_CDS"/>
    <property type="molecule type" value="Genomic_DNA"/>
</dbReference>
<dbReference type="STRING" id="74873.A0A084W3M7"/>
<dbReference type="VEuPathDB" id="VectorBase:ASIC012731"/>
<reference evidence="2 4" key="1">
    <citation type="journal article" date="2014" name="BMC Genomics">
        <title>Genome sequence of Anopheles sinensis provides insight into genetics basis of mosquito competence for malaria parasites.</title>
        <authorList>
            <person name="Zhou D."/>
            <person name="Zhang D."/>
            <person name="Ding G."/>
            <person name="Shi L."/>
            <person name="Hou Q."/>
            <person name="Ye Y."/>
            <person name="Xu Y."/>
            <person name="Zhou H."/>
            <person name="Xiong C."/>
            <person name="Li S."/>
            <person name="Yu J."/>
            <person name="Hong S."/>
            <person name="Yu X."/>
            <person name="Zou P."/>
            <person name="Chen C."/>
            <person name="Chang X."/>
            <person name="Wang W."/>
            <person name="Lv Y."/>
            <person name="Sun Y."/>
            <person name="Ma L."/>
            <person name="Shen B."/>
            <person name="Zhu C."/>
        </authorList>
    </citation>
    <scope>NUCLEOTIDE SEQUENCE [LARGE SCALE GENOMIC DNA]</scope>
</reference>
<evidence type="ECO:0000313" key="4">
    <source>
        <dbReference type="Proteomes" id="UP000030765"/>
    </source>
</evidence>
<dbReference type="Proteomes" id="UP000030765">
    <property type="component" value="Unassembled WGS sequence"/>
</dbReference>